<evidence type="ECO:0000259" key="5">
    <source>
        <dbReference type="PROSITE" id="PS50930"/>
    </source>
</evidence>
<dbReference type="SUPFAM" id="SSF52172">
    <property type="entry name" value="CheY-like"/>
    <property type="match status" value="1"/>
</dbReference>
<keyword evidence="7" id="KW-1185">Reference proteome</keyword>
<dbReference type="CDD" id="cd00156">
    <property type="entry name" value="REC"/>
    <property type="match status" value="1"/>
</dbReference>
<dbReference type="PANTHER" id="PTHR37299:SF1">
    <property type="entry name" value="STAGE 0 SPORULATION PROTEIN A HOMOLOG"/>
    <property type="match status" value="1"/>
</dbReference>
<proteinExistence type="predicted"/>
<keyword evidence="3" id="KW-0597">Phosphoprotein</keyword>
<evidence type="ECO:0000256" key="3">
    <source>
        <dbReference type="PROSITE-ProRule" id="PRU00169"/>
    </source>
</evidence>
<dbReference type="Proteomes" id="UP000245845">
    <property type="component" value="Unassembled WGS sequence"/>
</dbReference>
<evidence type="ECO:0000256" key="1">
    <source>
        <dbReference type="ARBA" id="ARBA00018672"/>
    </source>
</evidence>
<gene>
    <name evidence="6" type="ORF">A8806_101183</name>
</gene>
<organism evidence="6 7">
    <name type="scientific">Faecalicatena orotica</name>
    <dbReference type="NCBI Taxonomy" id="1544"/>
    <lineage>
        <taxon>Bacteria</taxon>
        <taxon>Bacillati</taxon>
        <taxon>Bacillota</taxon>
        <taxon>Clostridia</taxon>
        <taxon>Lachnospirales</taxon>
        <taxon>Lachnospiraceae</taxon>
        <taxon>Faecalicatena</taxon>
    </lineage>
</organism>
<dbReference type="Gene3D" id="2.40.50.1020">
    <property type="entry name" value="LytTr DNA-binding domain"/>
    <property type="match status" value="1"/>
</dbReference>
<dbReference type="InterPro" id="IPR001789">
    <property type="entry name" value="Sig_transdc_resp-reg_receiver"/>
</dbReference>
<comment type="function">
    <text evidence="2">May play the central regulatory role in sporulation. It may be an element of the effector pathway responsible for the activation of sporulation genes in response to nutritional stress. Spo0A may act in concert with spo0H (a sigma factor) to control the expression of some genes that are critical to the sporulation process.</text>
</comment>
<dbReference type="InterPro" id="IPR007492">
    <property type="entry name" value="LytTR_DNA-bd_dom"/>
</dbReference>
<sequence length="237" mass="27851">MVKIAICDDEIKIAHEIESAIRQMPFNDIETEVFLSGSELIEHYTSADRFHIVLLDIEMPSANGIETAMRIRKLDSNFILVFVTAYREYVYQVFESLPFRFLEKPLSYEKLFAVIKDALYYIEDTKSYFFFKKSATVHQLSTKEILYFEAANRKVKIYTANSEEVYYGRFKNVIGQLNPNYFLQIHTSYIVNMEYISSFSDKAVILTNHILLPVSLKYKENAHLGHLKFIERRCGEW</sequence>
<dbReference type="AlphaFoldDB" id="A0A2Y9B804"/>
<evidence type="ECO:0000313" key="6">
    <source>
        <dbReference type="EMBL" id="PWJ31896.1"/>
    </source>
</evidence>
<feature type="modified residue" description="4-aspartylphosphate" evidence="3">
    <location>
        <position position="56"/>
    </location>
</feature>
<protein>
    <recommendedName>
        <fullName evidence="1">Stage 0 sporulation protein A homolog</fullName>
    </recommendedName>
</protein>
<feature type="domain" description="Response regulatory" evidence="4">
    <location>
        <begin position="3"/>
        <end position="119"/>
    </location>
</feature>
<dbReference type="GO" id="GO:0000156">
    <property type="term" value="F:phosphorelay response regulator activity"/>
    <property type="evidence" value="ECO:0007669"/>
    <property type="project" value="InterPro"/>
</dbReference>
<evidence type="ECO:0000256" key="2">
    <source>
        <dbReference type="ARBA" id="ARBA00024867"/>
    </source>
</evidence>
<evidence type="ECO:0000259" key="4">
    <source>
        <dbReference type="PROSITE" id="PS50110"/>
    </source>
</evidence>
<dbReference type="PROSITE" id="PS50930">
    <property type="entry name" value="HTH_LYTTR"/>
    <property type="match status" value="1"/>
</dbReference>
<dbReference type="InterPro" id="IPR011006">
    <property type="entry name" value="CheY-like_superfamily"/>
</dbReference>
<dbReference type="OrthoDB" id="9788600at2"/>
<dbReference type="RefSeq" id="WP_109729280.1">
    <property type="nucleotide sequence ID" value="NZ_BAAACK010000007.1"/>
</dbReference>
<dbReference type="PROSITE" id="PS50110">
    <property type="entry name" value="RESPONSE_REGULATORY"/>
    <property type="match status" value="1"/>
</dbReference>
<dbReference type="SMART" id="SM00448">
    <property type="entry name" value="REC"/>
    <property type="match status" value="1"/>
</dbReference>
<dbReference type="Pfam" id="PF00072">
    <property type="entry name" value="Response_reg"/>
    <property type="match status" value="1"/>
</dbReference>
<accession>A0A2Y9B804</accession>
<name>A0A2Y9B804_9FIRM</name>
<dbReference type="EMBL" id="QGDL01000001">
    <property type="protein sequence ID" value="PWJ31896.1"/>
    <property type="molecule type" value="Genomic_DNA"/>
</dbReference>
<reference evidence="6 7" key="1">
    <citation type="submission" date="2018-05" db="EMBL/GenBank/DDBJ databases">
        <title>The Hungate 1000. A catalogue of reference genomes from the rumen microbiome.</title>
        <authorList>
            <person name="Kelly W."/>
        </authorList>
    </citation>
    <scope>NUCLEOTIDE SEQUENCE [LARGE SCALE GENOMIC DNA]</scope>
    <source>
        <strain evidence="6 7">NLAE-zl-C242</strain>
    </source>
</reference>
<dbReference type="SMART" id="SM00850">
    <property type="entry name" value="LytTR"/>
    <property type="match status" value="1"/>
</dbReference>
<dbReference type="PANTHER" id="PTHR37299">
    <property type="entry name" value="TRANSCRIPTIONAL REGULATOR-RELATED"/>
    <property type="match status" value="1"/>
</dbReference>
<dbReference type="InterPro" id="IPR046947">
    <property type="entry name" value="LytR-like"/>
</dbReference>
<dbReference type="GO" id="GO:0003677">
    <property type="term" value="F:DNA binding"/>
    <property type="evidence" value="ECO:0007669"/>
    <property type="project" value="InterPro"/>
</dbReference>
<feature type="domain" description="HTH LytTR-type" evidence="5">
    <location>
        <begin position="129"/>
        <end position="224"/>
    </location>
</feature>
<dbReference type="Pfam" id="PF04397">
    <property type="entry name" value="LytTR"/>
    <property type="match status" value="1"/>
</dbReference>
<dbReference type="Gene3D" id="3.40.50.2300">
    <property type="match status" value="1"/>
</dbReference>
<comment type="caution">
    <text evidence="6">The sequence shown here is derived from an EMBL/GenBank/DDBJ whole genome shotgun (WGS) entry which is preliminary data.</text>
</comment>
<evidence type="ECO:0000313" key="7">
    <source>
        <dbReference type="Proteomes" id="UP000245845"/>
    </source>
</evidence>